<dbReference type="InterPro" id="IPR014722">
    <property type="entry name" value="Rib_uL2_dom2"/>
</dbReference>
<dbReference type="OrthoDB" id="372487at2759"/>
<dbReference type="InterPro" id="IPR016494">
    <property type="entry name" value="5_3_exoribonuclease_1"/>
</dbReference>
<feature type="compositionally biased region" description="Low complexity" evidence="6">
    <location>
        <begin position="1312"/>
        <end position="1324"/>
    </location>
</feature>
<dbReference type="Pfam" id="PF18332">
    <property type="entry name" value="XRN1_D1"/>
    <property type="match status" value="1"/>
</dbReference>
<evidence type="ECO:0000259" key="7">
    <source>
        <dbReference type="Pfam" id="PF03159"/>
    </source>
</evidence>
<comment type="caution">
    <text evidence="12">The sequence shown here is derived from an EMBL/GenBank/DDBJ whole genome shotgun (WGS) entry which is preliminary data.</text>
</comment>
<feature type="compositionally biased region" description="Low complexity" evidence="6">
    <location>
        <begin position="1211"/>
        <end position="1226"/>
    </location>
</feature>
<dbReference type="GO" id="GO:0003723">
    <property type="term" value="F:RNA binding"/>
    <property type="evidence" value="ECO:0007669"/>
    <property type="project" value="UniProtKB-KW"/>
</dbReference>
<dbReference type="InterPro" id="IPR041412">
    <property type="entry name" value="Xrn1_helical"/>
</dbReference>
<name>A0A8H4LKI6_9HYPO</name>
<feature type="compositionally biased region" description="Basic residues" evidence="6">
    <location>
        <begin position="1346"/>
        <end position="1365"/>
    </location>
</feature>
<dbReference type="Gene3D" id="2.170.260.40">
    <property type="match status" value="1"/>
</dbReference>
<keyword evidence="1 5" id="KW-0540">Nuclease</keyword>
<keyword evidence="5" id="KW-0694">RNA-binding</keyword>
<evidence type="ECO:0000256" key="3">
    <source>
        <dbReference type="ARBA" id="ARBA00022839"/>
    </source>
</evidence>
<evidence type="ECO:0000259" key="8">
    <source>
        <dbReference type="Pfam" id="PF17846"/>
    </source>
</evidence>
<dbReference type="PANTHER" id="PTHR12341">
    <property type="entry name" value="5'-&gt;3' EXORIBONUCLEASE"/>
    <property type="match status" value="1"/>
</dbReference>
<feature type="domain" description="5'-3' exoribonuclease 1 SH3-like" evidence="9">
    <location>
        <begin position="1123"/>
        <end position="1193"/>
    </location>
</feature>
<dbReference type="FunFam" id="3.40.50.12390:FF:000002">
    <property type="entry name" value="5'-3' exoribonuclease 1"/>
    <property type="match status" value="1"/>
</dbReference>
<gene>
    <name evidence="12" type="ORF">FALBO_3783</name>
</gene>
<dbReference type="Pfam" id="PF18129">
    <property type="entry name" value="SH3_12"/>
    <property type="match status" value="1"/>
</dbReference>
<dbReference type="Gene3D" id="1.25.40.1050">
    <property type="match status" value="1"/>
</dbReference>
<dbReference type="Gene3D" id="2.30.30.30">
    <property type="match status" value="1"/>
</dbReference>
<dbReference type="InterPro" id="IPR040992">
    <property type="entry name" value="XRN1_D1"/>
</dbReference>
<feature type="compositionally biased region" description="Basic residues" evidence="6">
    <location>
        <begin position="1292"/>
        <end position="1310"/>
    </location>
</feature>
<evidence type="ECO:0000256" key="4">
    <source>
        <dbReference type="ARBA" id="ARBA00038299"/>
    </source>
</evidence>
<evidence type="ECO:0000259" key="9">
    <source>
        <dbReference type="Pfam" id="PF18129"/>
    </source>
</evidence>
<dbReference type="Pfam" id="PF17846">
    <property type="entry name" value="XRN_M"/>
    <property type="match status" value="1"/>
</dbReference>
<evidence type="ECO:0000256" key="6">
    <source>
        <dbReference type="SAM" id="MobiDB-lite"/>
    </source>
</evidence>
<dbReference type="InterPro" id="IPR041385">
    <property type="entry name" value="SH3_12"/>
</dbReference>
<evidence type="ECO:0000313" key="12">
    <source>
        <dbReference type="EMBL" id="KAF4469318.1"/>
    </source>
</evidence>
<dbReference type="GO" id="GO:0004534">
    <property type="term" value="F:5'-3' RNA exonuclease activity"/>
    <property type="evidence" value="ECO:0007669"/>
    <property type="project" value="TreeGrafter"/>
</dbReference>
<dbReference type="PIRSF" id="PIRSF006743">
    <property type="entry name" value="Exonuclease_Xnr1"/>
    <property type="match status" value="1"/>
</dbReference>
<comment type="subcellular location">
    <subcellularLocation>
        <location evidence="5">Cytoplasm</location>
    </subcellularLocation>
</comment>
<dbReference type="GO" id="GO:0005737">
    <property type="term" value="C:cytoplasm"/>
    <property type="evidence" value="ECO:0007669"/>
    <property type="project" value="UniProtKB-SubCell"/>
</dbReference>
<dbReference type="InterPro" id="IPR047008">
    <property type="entry name" value="XRN1_SH3_sf"/>
</dbReference>
<dbReference type="Proteomes" id="UP000554235">
    <property type="component" value="Unassembled WGS sequence"/>
</dbReference>
<dbReference type="InterPro" id="IPR041106">
    <property type="entry name" value="XRN1_D2_D3"/>
</dbReference>
<dbReference type="Pfam" id="PF03159">
    <property type="entry name" value="XRN_N"/>
    <property type="match status" value="1"/>
</dbReference>
<evidence type="ECO:0000259" key="11">
    <source>
        <dbReference type="Pfam" id="PF18334"/>
    </source>
</evidence>
<reference evidence="12 13" key="1">
    <citation type="submission" date="2020-01" db="EMBL/GenBank/DDBJ databases">
        <title>Identification and distribution of gene clusters putatively required for synthesis of sphingolipid metabolism inhibitors in phylogenetically diverse species of the filamentous fungus Fusarium.</title>
        <authorList>
            <person name="Kim H.-S."/>
            <person name="Busman M."/>
            <person name="Brown D.W."/>
            <person name="Divon H."/>
            <person name="Uhlig S."/>
            <person name="Proctor R.H."/>
        </authorList>
    </citation>
    <scope>NUCLEOTIDE SEQUENCE [LARGE SCALE GENOMIC DNA]</scope>
    <source>
        <strain evidence="12 13">NRRL 20459</strain>
    </source>
</reference>
<dbReference type="InterPro" id="IPR047007">
    <property type="entry name" value="XRN1_D1_sf"/>
</dbReference>
<comment type="similarity">
    <text evidence="4 5">Belongs to the 5'-3' exonuclease family.</text>
</comment>
<evidence type="ECO:0000256" key="1">
    <source>
        <dbReference type="ARBA" id="ARBA00022722"/>
    </source>
</evidence>
<evidence type="ECO:0000313" key="13">
    <source>
        <dbReference type="Proteomes" id="UP000554235"/>
    </source>
</evidence>
<dbReference type="PANTHER" id="PTHR12341:SF7">
    <property type="entry name" value="5'-3' EXORIBONUCLEASE 1"/>
    <property type="match status" value="1"/>
</dbReference>
<keyword evidence="3 5" id="KW-0269">Exonuclease</keyword>
<keyword evidence="5" id="KW-0963">Cytoplasm</keyword>
<feature type="domain" description="Xrn1 helical" evidence="8">
    <location>
        <begin position="241"/>
        <end position="637"/>
    </location>
</feature>
<accession>A0A8H4LKI6</accession>
<dbReference type="EC" id="3.1.13.-" evidence="5"/>
<sequence length="1377" mass="154454">MNGIIHNCTHKDAGEDVSFRLSEEEMFIRIFNYIEHLFGKIKPKQLFFMAIDGVAPRAKMNQQRSRRFRTALEAEKAREKAISEGVEIPKEEPFDSNCITPGTEFMAKLSQQLRYFVNKKVSEDTDWQGCEVVLSGHEVPGEGEHKIMEYIRNAKAQNDYNPNVRHCLYGLDADLIMLGLLSHDPHFCLLREEVTFGRASKTKSKELEHQNFYLLHLCIVREYLEMEFQELEEEGALSFPFDLERVIDDFILMAFFVGNDFLPNLPGLHINEGALANMFRIYKTILPKGDGYINENGVINMERLQRLLGELSKTEIDSFESDVSDEKWFASKQMEKALENRGGSERKAPKGGQLFITSSQRDLWKQKIRPYISKRSEQPLDLGTSLKAADRKFVQDLADSMHLQWSTKEDDEGHRHLIVSFPPKIDDEDDDEEEGNLAAYRVMKTYDKALVVDMTPEDAQNQYEQLYQDKYQGWKTKYYLQKFEEWAPEKYDKELIALCENYVQGLQWVLYYYYRGIASWPWFYGYHYAPLISDVVKGVGADFDFKKGQPFLPYEQLMGVLPDRSKKIVPNVYHDLMTNPESPIIDFYPRDFELDMNGKKMDWEAVIKIPFIEEKRLLAAMATKNDLLEPEEKARNGFGVPLKFTYSPEVNLTYPSPLPGVFPEIQNCRCIENIFDLPAMEGLEYLSGLTTGALLNVEALAGFPTLHTLPYTAQLVEGYGINVFQTDSRNPSVVVTLTDTEQRTKTETWKAKLGQRCFVGYPFLQEAKVIRVQDELFSYEVADNGKDIVTKDHNNREAADWAKEADFLENWHAKRLGITIGQVECLVYVHMLKGLIRTEEGALIKEYAENPSLRSTYAAQTIVDEVVNEDERFIEKAALPIQEEFPQGTRAFFLGEYAYGRPLEITSHANNKAEIVVSMLKNKEPDFAKQIIYQAERNNPYTPSFAVAKQLGIHPLVLSKITSSYQIINSAGLKLNLGLNLKFEGRKLKVLGYSRKSHTGWEFSGMAIKLIADYMVAFPDFFAAIQREPQKSEVLETDLWKDPSVASQRVKEIVAWLKKQETNKFERVPLEAEQLDSEVVKALANVGEQIHAASGEIDIKKLRGVPRSALLKPSDAEMVLGNQNFGLGDRVTYVSAAGKVPIATRGTVAGISRTATALLLDVVWDTSFMSGTTLNERAPMFRGQTVASSAVLNTTNKQVISTTSRSQQRRPAAAGPVGGYNNVGVPQYRDAPAPAPLRGGWRGALNGTNSSGRGGRGNGTRGGAPNLVHSTLVYRNGPDGATQGQDASGYGHRGRGGVHANGRGRGRGRGNLHGSPGPDGSHGPNTPEEQKYGNVPPPASLDQSRGRGRGRGRGGRGRGGPHRGRGNAGAGGNPTQG</sequence>
<dbReference type="EMBL" id="JAADYS010000492">
    <property type="protein sequence ID" value="KAF4469318.1"/>
    <property type="molecule type" value="Genomic_DNA"/>
</dbReference>
<feature type="domain" description="Xrn1 N-terminal" evidence="7">
    <location>
        <begin position="1"/>
        <end position="193"/>
    </location>
</feature>
<evidence type="ECO:0000259" key="10">
    <source>
        <dbReference type="Pfam" id="PF18332"/>
    </source>
</evidence>
<organism evidence="12 13">
    <name type="scientific">Fusarium albosuccineum</name>
    <dbReference type="NCBI Taxonomy" id="1237068"/>
    <lineage>
        <taxon>Eukaryota</taxon>
        <taxon>Fungi</taxon>
        <taxon>Dikarya</taxon>
        <taxon>Ascomycota</taxon>
        <taxon>Pezizomycotina</taxon>
        <taxon>Sordariomycetes</taxon>
        <taxon>Hypocreomycetidae</taxon>
        <taxon>Hypocreales</taxon>
        <taxon>Nectriaceae</taxon>
        <taxon>Fusarium</taxon>
        <taxon>Fusarium decemcellulare species complex</taxon>
    </lineage>
</organism>
<feature type="compositionally biased region" description="Gly residues" evidence="6">
    <location>
        <begin position="1366"/>
        <end position="1377"/>
    </location>
</feature>
<keyword evidence="5" id="KW-0866">Nonsense-mediated mRNA decay</keyword>
<evidence type="ECO:0000256" key="2">
    <source>
        <dbReference type="ARBA" id="ARBA00022801"/>
    </source>
</evidence>
<dbReference type="Gene3D" id="3.40.50.12390">
    <property type="match status" value="2"/>
</dbReference>
<dbReference type="Pfam" id="PF18334">
    <property type="entry name" value="XRN1_D2_D3"/>
    <property type="match status" value="1"/>
</dbReference>
<dbReference type="Gene3D" id="2.30.30.750">
    <property type="match status" value="1"/>
</dbReference>
<feature type="domain" description="5'-3' exoribonuclease 1 D1" evidence="10">
    <location>
        <begin position="688"/>
        <end position="876"/>
    </location>
</feature>
<feature type="compositionally biased region" description="Gly residues" evidence="6">
    <location>
        <begin position="1252"/>
        <end position="1262"/>
    </location>
</feature>
<dbReference type="CDD" id="cd18673">
    <property type="entry name" value="PIN_XRN1-2-like"/>
    <property type="match status" value="1"/>
</dbReference>
<keyword evidence="13" id="KW-1185">Reference proteome</keyword>
<dbReference type="GO" id="GO:0005634">
    <property type="term" value="C:nucleus"/>
    <property type="evidence" value="ECO:0007669"/>
    <property type="project" value="TreeGrafter"/>
</dbReference>
<dbReference type="GO" id="GO:0016075">
    <property type="term" value="P:rRNA catabolic process"/>
    <property type="evidence" value="ECO:0007669"/>
    <property type="project" value="TreeGrafter"/>
</dbReference>
<dbReference type="InterPro" id="IPR027073">
    <property type="entry name" value="5_3_exoribonuclease"/>
</dbReference>
<dbReference type="InterPro" id="IPR004859">
    <property type="entry name" value="Xrn1_N"/>
</dbReference>
<protein>
    <recommendedName>
        <fullName evidence="5">5'-3' exoribonuclease 1</fullName>
        <ecNumber evidence="5">3.1.13.-</ecNumber>
    </recommendedName>
</protein>
<keyword evidence="2 5" id="KW-0378">Hydrolase</keyword>
<feature type="domain" description="Exoribonuclease Xrn1 D2/D3" evidence="11">
    <location>
        <begin position="880"/>
        <end position="1105"/>
    </location>
</feature>
<feature type="region of interest" description="Disordered" evidence="6">
    <location>
        <begin position="1198"/>
        <end position="1377"/>
    </location>
</feature>
<proteinExistence type="inferred from homology"/>
<evidence type="ECO:0000256" key="5">
    <source>
        <dbReference type="PIRNR" id="PIRNR006743"/>
    </source>
</evidence>
<dbReference type="GO" id="GO:0000184">
    <property type="term" value="P:nuclear-transcribed mRNA catabolic process, nonsense-mediated decay"/>
    <property type="evidence" value="ECO:0007669"/>
    <property type="project" value="UniProtKB-KW"/>
</dbReference>
<comment type="function">
    <text evidence="5">Multifunctional protein that exhibits several independent functions at different levels of the cellular processes. 5'-3' exonuclease component of the nonsense-mediated mRNA decay (NMD) which is a highly conserved mRNA degradation pathway, an RNA surveillance system whose role is to identify and rid cells of mRNA with premature termination codons and thus prevents accumulation of potentially harmful truncated proteins.</text>
</comment>